<organism evidence="1 2">
    <name type="scientific">Nocardia panacis</name>
    <dbReference type="NCBI Taxonomy" id="2340916"/>
    <lineage>
        <taxon>Bacteria</taxon>
        <taxon>Bacillati</taxon>
        <taxon>Actinomycetota</taxon>
        <taxon>Actinomycetes</taxon>
        <taxon>Mycobacteriales</taxon>
        <taxon>Nocardiaceae</taxon>
        <taxon>Nocardia</taxon>
    </lineage>
</organism>
<evidence type="ECO:0000313" key="2">
    <source>
        <dbReference type="Proteomes" id="UP000266677"/>
    </source>
</evidence>
<protein>
    <submittedName>
        <fullName evidence="1">Uncharacterized protein</fullName>
    </submittedName>
</protein>
<sequence>MSTYNGFDGAYRQRAQDELNAMWTSGLWEPPSECTVCGQTSGAIHGHLEDYSRPETYVPLCITCHLILHMRFRQPDLWEEYAAWIRAGHRPDPQTQRGGFYAIKKGFLVGCSNHWPGRKSNPARRATYLDALAPVRFTHPNAPADQPF</sequence>
<dbReference type="EMBL" id="QZFU01000041">
    <property type="protein sequence ID" value="RJO69789.1"/>
    <property type="molecule type" value="Genomic_DNA"/>
</dbReference>
<proteinExistence type="predicted"/>
<dbReference type="AlphaFoldDB" id="A0A3A4KKK0"/>
<reference evidence="1 2" key="1">
    <citation type="submission" date="2018-09" db="EMBL/GenBank/DDBJ databases">
        <title>YIM PH21274 draft genome.</title>
        <authorList>
            <person name="Miao C."/>
        </authorList>
    </citation>
    <scope>NUCLEOTIDE SEQUENCE [LARGE SCALE GENOMIC DNA]</scope>
    <source>
        <strain evidence="1 2">YIM PH 21724</strain>
    </source>
</reference>
<dbReference type="Proteomes" id="UP000266677">
    <property type="component" value="Unassembled WGS sequence"/>
</dbReference>
<accession>A0A3A4KKK0</accession>
<comment type="caution">
    <text evidence="1">The sequence shown here is derived from an EMBL/GenBank/DDBJ whole genome shotgun (WGS) entry which is preliminary data.</text>
</comment>
<evidence type="ECO:0000313" key="1">
    <source>
        <dbReference type="EMBL" id="RJO69789.1"/>
    </source>
</evidence>
<name>A0A3A4KKK0_9NOCA</name>
<gene>
    <name evidence="1" type="ORF">D5S18_28220</name>
</gene>
<keyword evidence="2" id="KW-1185">Reference proteome</keyword>